<keyword evidence="2" id="KW-0472">Membrane</keyword>
<reference evidence="3" key="1">
    <citation type="submission" date="2020-05" db="EMBL/GenBank/DDBJ databases">
        <authorList>
            <person name="Chiriac C."/>
            <person name="Salcher M."/>
            <person name="Ghai R."/>
            <person name="Kavagutti S V."/>
        </authorList>
    </citation>
    <scope>NUCLEOTIDE SEQUENCE</scope>
</reference>
<protein>
    <submittedName>
        <fullName evidence="3">Unannotated protein</fullName>
    </submittedName>
</protein>
<feature type="transmembrane region" description="Helical" evidence="2">
    <location>
        <begin position="38"/>
        <end position="57"/>
    </location>
</feature>
<evidence type="ECO:0000256" key="1">
    <source>
        <dbReference type="SAM" id="MobiDB-lite"/>
    </source>
</evidence>
<feature type="compositionally biased region" description="Polar residues" evidence="1">
    <location>
        <begin position="17"/>
        <end position="28"/>
    </location>
</feature>
<accession>A0A6J6R935</accession>
<sequence length="168" mass="18058">MRGLGSHLGTVEAMNAPASNKPVSTQPPSRRFAHPGRIAVVAVIVIAVVNLAVWGLSQSDTSTNGTTLPATIESITPQSGQLIRLQDTLSADLRDDLTGVLVIDGAEVPEDQLERVVPLAQVSFRPGPKSDLTKFEPGDHTVVIKYWQQGKPRPTNPNSFSWRFRAGA</sequence>
<keyword evidence="2" id="KW-0812">Transmembrane</keyword>
<gene>
    <name evidence="3" type="ORF">UFOPK2683_00514</name>
</gene>
<feature type="region of interest" description="Disordered" evidence="1">
    <location>
        <begin position="1"/>
        <end position="30"/>
    </location>
</feature>
<proteinExistence type="predicted"/>
<name>A0A6J6R935_9ZZZZ</name>
<keyword evidence="2" id="KW-1133">Transmembrane helix</keyword>
<evidence type="ECO:0000313" key="3">
    <source>
        <dbReference type="EMBL" id="CAB4719569.1"/>
    </source>
</evidence>
<dbReference type="AlphaFoldDB" id="A0A6J6R935"/>
<dbReference type="EMBL" id="CAEZYK010000019">
    <property type="protein sequence ID" value="CAB4719569.1"/>
    <property type="molecule type" value="Genomic_DNA"/>
</dbReference>
<evidence type="ECO:0000256" key="2">
    <source>
        <dbReference type="SAM" id="Phobius"/>
    </source>
</evidence>
<organism evidence="3">
    <name type="scientific">freshwater metagenome</name>
    <dbReference type="NCBI Taxonomy" id="449393"/>
    <lineage>
        <taxon>unclassified sequences</taxon>
        <taxon>metagenomes</taxon>
        <taxon>ecological metagenomes</taxon>
    </lineage>
</organism>